<gene>
    <name evidence="1" type="ORF">PISMIDRAFT_118568</name>
</gene>
<reference evidence="1 2" key="1">
    <citation type="submission" date="2014-04" db="EMBL/GenBank/DDBJ databases">
        <authorList>
            <consortium name="DOE Joint Genome Institute"/>
            <person name="Kuo A."/>
            <person name="Kohler A."/>
            <person name="Costa M.D."/>
            <person name="Nagy L.G."/>
            <person name="Floudas D."/>
            <person name="Copeland A."/>
            <person name="Barry K.W."/>
            <person name="Cichocki N."/>
            <person name="Veneault-Fourrey C."/>
            <person name="LaButti K."/>
            <person name="Lindquist E.A."/>
            <person name="Lipzen A."/>
            <person name="Lundell T."/>
            <person name="Morin E."/>
            <person name="Murat C."/>
            <person name="Sun H."/>
            <person name="Tunlid A."/>
            <person name="Henrissat B."/>
            <person name="Grigoriev I.V."/>
            <person name="Hibbett D.S."/>
            <person name="Martin F."/>
            <person name="Nordberg H.P."/>
            <person name="Cantor M.N."/>
            <person name="Hua S.X."/>
        </authorList>
    </citation>
    <scope>NUCLEOTIDE SEQUENCE [LARGE SCALE GENOMIC DNA]</scope>
    <source>
        <strain evidence="1 2">441</strain>
    </source>
</reference>
<evidence type="ECO:0000313" key="2">
    <source>
        <dbReference type="Proteomes" id="UP000054018"/>
    </source>
</evidence>
<keyword evidence="2" id="KW-1185">Reference proteome</keyword>
<sequence>MVKFFKLQCAHEELKCVSVEVCCLQTSIHDEEAHIVKITDELLVSNHPLASELKRQHWLWHVINELHLHCLDQITCHPQYVGSRGVGVQLKTLISDEVGIEEGHNNQADMDRAKQVGLQPAGNLLLHY</sequence>
<dbReference type="EMBL" id="KN833984">
    <property type="protein sequence ID" value="KIK13620.1"/>
    <property type="molecule type" value="Genomic_DNA"/>
</dbReference>
<protein>
    <submittedName>
        <fullName evidence="1">Uncharacterized protein</fullName>
    </submittedName>
</protein>
<name>A0A0C9XML8_9AGAM</name>
<reference evidence="2" key="2">
    <citation type="submission" date="2015-01" db="EMBL/GenBank/DDBJ databases">
        <title>Evolutionary Origins and Diversification of the Mycorrhizal Mutualists.</title>
        <authorList>
            <consortium name="DOE Joint Genome Institute"/>
            <consortium name="Mycorrhizal Genomics Consortium"/>
            <person name="Kohler A."/>
            <person name="Kuo A."/>
            <person name="Nagy L.G."/>
            <person name="Floudas D."/>
            <person name="Copeland A."/>
            <person name="Barry K.W."/>
            <person name="Cichocki N."/>
            <person name="Veneault-Fourrey C."/>
            <person name="LaButti K."/>
            <person name="Lindquist E.A."/>
            <person name="Lipzen A."/>
            <person name="Lundell T."/>
            <person name="Morin E."/>
            <person name="Murat C."/>
            <person name="Riley R."/>
            <person name="Ohm R."/>
            <person name="Sun H."/>
            <person name="Tunlid A."/>
            <person name="Henrissat B."/>
            <person name="Grigoriev I.V."/>
            <person name="Hibbett D.S."/>
            <person name="Martin F."/>
        </authorList>
    </citation>
    <scope>NUCLEOTIDE SEQUENCE [LARGE SCALE GENOMIC DNA]</scope>
    <source>
        <strain evidence="2">441</strain>
    </source>
</reference>
<dbReference type="HOGENOM" id="CLU_1960442_0_0_1"/>
<dbReference type="Proteomes" id="UP000054018">
    <property type="component" value="Unassembled WGS sequence"/>
</dbReference>
<proteinExistence type="predicted"/>
<evidence type="ECO:0000313" key="1">
    <source>
        <dbReference type="EMBL" id="KIK13620.1"/>
    </source>
</evidence>
<dbReference type="OrthoDB" id="2676448at2759"/>
<accession>A0A0C9XML8</accession>
<dbReference type="AlphaFoldDB" id="A0A0C9XML8"/>
<organism evidence="1 2">
    <name type="scientific">Pisolithus microcarpus 441</name>
    <dbReference type="NCBI Taxonomy" id="765257"/>
    <lineage>
        <taxon>Eukaryota</taxon>
        <taxon>Fungi</taxon>
        <taxon>Dikarya</taxon>
        <taxon>Basidiomycota</taxon>
        <taxon>Agaricomycotina</taxon>
        <taxon>Agaricomycetes</taxon>
        <taxon>Agaricomycetidae</taxon>
        <taxon>Boletales</taxon>
        <taxon>Sclerodermatineae</taxon>
        <taxon>Pisolithaceae</taxon>
        <taxon>Pisolithus</taxon>
    </lineage>
</organism>